<feature type="transmembrane region" description="Helical" evidence="1">
    <location>
        <begin position="30"/>
        <end position="53"/>
    </location>
</feature>
<evidence type="ECO:0000256" key="1">
    <source>
        <dbReference type="SAM" id="Phobius"/>
    </source>
</evidence>
<keyword evidence="1" id="KW-0472">Membrane</keyword>
<reference evidence="2 3" key="1">
    <citation type="journal article" date="2019" name="Int. J. Syst. Evol. Microbiol.">
        <title>The Global Catalogue of Microorganisms (GCM) 10K type strain sequencing project: providing services to taxonomists for standard genome sequencing and annotation.</title>
        <authorList>
            <consortium name="The Broad Institute Genomics Platform"/>
            <consortium name="The Broad Institute Genome Sequencing Center for Infectious Disease"/>
            <person name="Wu L."/>
            <person name="Ma J."/>
        </authorList>
    </citation>
    <scope>NUCLEOTIDE SEQUENCE [LARGE SCALE GENOMIC DNA]</scope>
    <source>
        <strain evidence="2 3">JCM 14331</strain>
    </source>
</reference>
<protein>
    <submittedName>
        <fullName evidence="2">Uncharacterized protein</fullName>
    </submittedName>
</protein>
<proteinExistence type="predicted"/>
<keyword evidence="1" id="KW-1133">Transmembrane helix</keyword>
<dbReference type="Proteomes" id="UP001501169">
    <property type="component" value="Unassembled WGS sequence"/>
</dbReference>
<sequence>MSPVIKAVDEGVRERRGIQSLYNAGVLMKFNWKAAVGIVVLISGVAVAAVAYWQVSSEQRQRRVDVINLKKFMSELNCSEPASKAETMICSDDALMQLDKQLAVAYHNNSLWRSLKARSNQDELCLKNCLVNLDELQQRWITKVRNRCDTVECLTKAYTARLTELNGQPEPLPTFKLVSNKEPAMCNAMLEILNTTPREQLSACTRHNFSGTAFTPVSAKLGSEHWQKFERFHDERAHLQSLSVLELWTAMEQKDQTDPRELYGVQHEWGEGNEATWLLEARFPSYSCQTLPYGSGAERSHVHGQRYQQFKQLDTIGKLLHAKQYGWQSVVAIPGAGETRSLYSGQLLRYGEEWYVLDQELMRQMNGPEESISKPSINLKRIDPNVDQQSGTWRSYMCSYWYNY</sequence>
<dbReference type="EMBL" id="BAAAEO010000003">
    <property type="protein sequence ID" value="GAA0555194.1"/>
    <property type="molecule type" value="Genomic_DNA"/>
</dbReference>
<comment type="caution">
    <text evidence="2">The sequence shown here is derived from an EMBL/GenBank/DDBJ whole genome shotgun (WGS) entry which is preliminary data.</text>
</comment>
<accession>A0ABN1DY62</accession>
<evidence type="ECO:0000313" key="2">
    <source>
        <dbReference type="EMBL" id="GAA0555194.1"/>
    </source>
</evidence>
<evidence type="ECO:0000313" key="3">
    <source>
        <dbReference type="Proteomes" id="UP001501169"/>
    </source>
</evidence>
<gene>
    <name evidence="2" type="ORF">GCM10009098_23810</name>
</gene>
<keyword evidence="1" id="KW-0812">Transmembrane</keyword>
<organism evidence="2 3">
    <name type="scientific">Rheinheimera aquimaris</name>
    <dbReference type="NCBI Taxonomy" id="412437"/>
    <lineage>
        <taxon>Bacteria</taxon>
        <taxon>Pseudomonadati</taxon>
        <taxon>Pseudomonadota</taxon>
        <taxon>Gammaproteobacteria</taxon>
        <taxon>Chromatiales</taxon>
        <taxon>Chromatiaceae</taxon>
        <taxon>Rheinheimera</taxon>
    </lineage>
</organism>
<name>A0ABN1DY62_9GAMM</name>
<keyword evidence="3" id="KW-1185">Reference proteome</keyword>